<keyword evidence="3" id="KW-1185">Reference proteome</keyword>
<dbReference type="AlphaFoldDB" id="A0A917WXT2"/>
<comment type="caution">
    <text evidence="2">The sequence shown here is derived from an EMBL/GenBank/DDBJ whole genome shotgun (WGS) entry which is preliminary data.</text>
</comment>
<reference evidence="2" key="1">
    <citation type="journal article" date="2014" name="Int. J. Syst. Evol. Microbiol.">
        <title>Complete genome sequence of Corynebacterium casei LMG S-19264T (=DSM 44701T), isolated from a smear-ripened cheese.</title>
        <authorList>
            <consortium name="US DOE Joint Genome Institute (JGI-PGF)"/>
            <person name="Walter F."/>
            <person name="Albersmeier A."/>
            <person name="Kalinowski J."/>
            <person name="Ruckert C."/>
        </authorList>
    </citation>
    <scope>NUCLEOTIDE SEQUENCE</scope>
    <source>
        <strain evidence="2">JCM 19831</strain>
    </source>
</reference>
<dbReference type="GO" id="GO:0071949">
    <property type="term" value="F:FAD binding"/>
    <property type="evidence" value="ECO:0007669"/>
    <property type="project" value="InterPro"/>
</dbReference>
<dbReference type="RefSeq" id="WP_190251870.1">
    <property type="nucleotide sequence ID" value="NZ_BMPI01000021.1"/>
</dbReference>
<feature type="domain" description="FAD-binding" evidence="1">
    <location>
        <begin position="2"/>
        <end position="301"/>
    </location>
</feature>
<dbReference type="Gene3D" id="3.50.50.60">
    <property type="entry name" value="FAD/NAD(P)-binding domain"/>
    <property type="match status" value="1"/>
</dbReference>
<name>A0A917WXT2_9ACTN</name>
<dbReference type="Proteomes" id="UP000642070">
    <property type="component" value="Unassembled WGS sequence"/>
</dbReference>
<dbReference type="InterPro" id="IPR002938">
    <property type="entry name" value="FAD-bd"/>
</dbReference>
<proteinExistence type="predicted"/>
<reference evidence="2" key="2">
    <citation type="submission" date="2020-09" db="EMBL/GenBank/DDBJ databases">
        <authorList>
            <person name="Sun Q."/>
            <person name="Ohkuma M."/>
        </authorList>
    </citation>
    <scope>NUCLEOTIDE SEQUENCE</scope>
    <source>
        <strain evidence="2">JCM 19831</strain>
    </source>
</reference>
<dbReference type="SUPFAM" id="SSF51905">
    <property type="entry name" value="FAD/NAD(P)-binding domain"/>
    <property type="match status" value="1"/>
</dbReference>
<dbReference type="EMBL" id="BMPI01000021">
    <property type="protein sequence ID" value="GGM38525.1"/>
    <property type="molecule type" value="Genomic_DNA"/>
</dbReference>
<organism evidence="2 3">
    <name type="scientific">Dactylosporangium sucinum</name>
    <dbReference type="NCBI Taxonomy" id="1424081"/>
    <lineage>
        <taxon>Bacteria</taxon>
        <taxon>Bacillati</taxon>
        <taxon>Actinomycetota</taxon>
        <taxon>Actinomycetes</taxon>
        <taxon>Micromonosporales</taxon>
        <taxon>Micromonosporaceae</taxon>
        <taxon>Dactylosporangium</taxon>
    </lineage>
</organism>
<dbReference type="InterPro" id="IPR051704">
    <property type="entry name" value="FAD_aromatic-hydroxylase"/>
</dbReference>
<evidence type="ECO:0000313" key="2">
    <source>
        <dbReference type="EMBL" id="GGM38525.1"/>
    </source>
</evidence>
<gene>
    <name evidence="2" type="ORF">GCM10007977_044990</name>
</gene>
<dbReference type="InterPro" id="IPR036188">
    <property type="entry name" value="FAD/NAD-bd_sf"/>
</dbReference>
<sequence length="386" mass="40990">MDILVSGAGIAGPALAHCLHAHGHRVTVVERAPAPRPGGWAVDFRGRVHLGVLERTGLLPLVRPHATRTGDLAVVDGAGRRVATMPAAAFSGDLEVLRGDLSRVLVAATREHTRYAFGRRISSIEQDPDGVDVTFDDGSGGRFDLVVGADGLRSAVRRLAFGDDPGALRPLGLFGCVFSVPGTWDDVLYSEPGRSVTVASPHGRDAVAQLFFTLSQQVYGRERATVTAAFEGAGWRVPELLDALSRSDDWWFDEATQVVLDRWSTGRVVLLGDAAHAAGPGGNGTGLAVVGAYVLASELASGDVPSALARYEAVMRPYAATCQKQAAGGAAFLAPATDRQIAQRNRFFRLMGGLPPLRRLFARMATRTATAVRLPDYQWPGSHVVA</sequence>
<protein>
    <submittedName>
        <fullName evidence="2">FAD-dependent oxidoreductase</fullName>
    </submittedName>
</protein>
<evidence type="ECO:0000313" key="3">
    <source>
        <dbReference type="Proteomes" id="UP000642070"/>
    </source>
</evidence>
<dbReference type="PANTHER" id="PTHR46865:SF2">
    <property type="entry name" value="MONOOXYGENASE"/>
    <property type="match status" value="1"/>
</dbReference>
<accession>A0A917WXT2</accession>
<evidence type="ECO:0000259" key="1">
    <source>
        <dbReference type="Pfam" id="PF01494"/>
    </source>
</evidence>
<dbReference type="Pfam" id="PF01494">
    <property type="entry name" value="FAD_binding_3"/>
    <property type="match status" value="1"/>
</dbReference>
<dbReference type="PANTHER" id="PTHR46865">
    <property type="entry name" value="OXIDOREDUCTASE-RELATED"/>
    <property type="match status" value="1"/>
</dbReference>
<dbReference type="PRINTS" id="PR00420">
    <property type="entry name" value="RNGMNOXGNASE"/>
</dbReference>